<dbReference type="OrthoDB" id="126899at2759"/>
<proteinExistence type="predicted"/>
<evidence type="ECO:0000259" key="1">
    <source>
        <dbReference type="Pfam" id="PF13843"/>
    </source>
</evidence>
<evidence type="ECO:0000313" key="2">
    <source>
        <dbReference type="EMBL" id="RAW33112.1"/>
    </source>
</evidence>
<comment type="caution">
    <text evidence="2">The sequence shown here is derived from an EMBL/GenBank/DDBJ whole genome shotgun (WGS) entry which is preliminary data.</text>
</comment>
<evidence type="ECO:0000313" key="3">
    <source>
        <dbReference type="Proteomes" id="UP000251314"/>
    </source>
</evidence>
<dbReference type="PANTHER" id="PTHR46599:SF3">
    <property type="entry name" value="PIGGYBAC TRANSPOSABLE ELEMENT-DERIVED PROTEIN 4"/>
    <property type="match status" value="1"/>
</dbReference>
<dbReference type="Proteomes" id="UP000251314">
    <property type="component" value="Unassembled WGS sequence"/>
</dbReference>
<gene>
    <name evidence="2" type="ORF">PC110_g10549</name>
</gene>
<dbReference type="STRING" id="29920.A0A329SBZ9"/>
<reference evidence="2 3" key="1">
    <citation type="submission" date="2018-01" db="EMBL/GenBank/DDBJ databases">
        <title>Draft genome of the strawberry crown rot pathogen Phytophthora cactorum.</title>
        <authorList>
            <person name="Armitage A.D."/>
            <person name="Lysoe E."/>
            <person name="Nellist C.F."/>
            <person name="Harrison R.J."/>
            <person name="Brurberg M.B."/>
        </authorList>
    </citation>
    <scope>NUCLEOTIDE SEQUENCE [LARGE SCALE GENOMIC DNA]</scope>
    <source>
        <strain evidence="2 3">10300</strain>
    </source>
</reference>
<organism evidence="2 3">
    <name type="scientific">Phytophthora cactorum</name>
    <dbReference type="NCBI Taxonomy" id="29920"/>
    <lineage>
        <taxon>Eukaryota</taxon>
        <taxon>Sar</taxon>
        <taxon>Stramenopiles</taxon>
        <taxon>Oomycota</taxon>
        <taxon>Peronosporomycetes</taxon>
        <taxon>Peronosporales</taxon>
        <taxon>Peronosporaceae</taxon>
        <taxon>Phytophthora</taxon>
    </lineage>
</organism>
<protein>
    <recommendedName>
        <fullName evidence="1">PiggyBac transposable element-derived protein domain-containing protein</fullName>
    </recommendedName>
</protein>
<keyword evidence="3" id="KW-1185">Reference proteome</keyword>
<feature type="domain" description="PiggyBac transposable element-derived protein" evidence="1">
    <location>
        <begin position="13"/>
        <end position="193"/>
    </location>
</feature>
<dbReference type="PANTHER" id="PTHR46599">
    <property type="entry name" value="PIGGYBAC TRANSPOSABLE ELEMENT-DERIVED PROTEIN 4"/>
    <property type="match status" value="1"/>
</dbReference>
<dbReference type="InterPro" id="IPR029526">
    <property type="entry name" value="PGBD"/>
</dbReference>
<name>A0A329SBZ9_9STRA</name>
<sequence>MDRLSGVVDQVEAQNLREELEEVSKIRQHVLEVTRPLFGNNRIVNMDNYYTSVQLLQEIRLKGLYARGTIRANSKHYPAHTILHKDDCTRGDYRQAVSHDHSMLAASWCGGNVVNMVSNADSTSVGTVTRMVGSEEQSFPAPECVAQCNTNMQGVDRLDQIRGRFSTTDGHSYKRWHKKLDLALIDVARSNAYLTQRLVKSAATTRDPHRKFVMDLVGELVNRQWKNAPSDVWMLYSGGMLDDGDVVQVDTPTSQHRVGKAAVLATTACTSVSSRQIYVEKSRKRRRCIVCRWEGRYPTEVTNYCLSHGVCLCRVVHDCPAKPWKCPSTTSTCWDKYHQFYYSNDLFTDKGNVRHHSNLAKLKDMSEPRPLVEERPAAVRHIAYGPLINTAALDHAAHELGSGAAARGLGGGGTARRRAGEAASALGGVDVLGLGDDSTARRFGGIDSARELDGAACHYDGEGV</sequence>
<dbReference type="Pfam" id="PF13843">
    <property type="entry name" value="DDE_Tnp_1_7"/>
    <property type="match status" value="1"/>
</dbReference>
<accession>A0A329SBZ9</accession>
<dbReference type="VEuPathDB" id="FungiDB:PC110_g10549"/>
<dbReference type="AlphaFoldDB" id="A0A329SBZ9"/>
<dbReference type="EMBL" id="MJFZ01000250">
    <property type="protein sequence ID" value="RAW33112.1"/>
    <property type="molecule type" value="Genomic_DNA"/>
</dbReference>